<evidence type="ECO:0000259" key="1">
    <source>
        <dbReference type="Pfam" id="PF09407"/>
    </source>
</evidence>
<dbReference type="Proteomes" id="UP000245060">
    <property type="component" value="Unassembled WGS sequence"/>
</dbReference>
<protein>
    <recommendedName>
        <fullName evidence="1">AbiEi antitoxin C-terminal domain-containing protein</fullName>
    </recommendedName>
</protein>
<dbReference type="Pfam" id="PF09407">
    <property type="entry name" value="AbiEi_1"/>
    <property type="match status" value="1"/>
</dbReference>
<evidence type="ECO:0000313" key="2">
    <source>
        <dbReference type="EMBL" id="GBG36524.1"/>
    </source>
</evidence>
<name>A0ABQ0NI71_9MYCO</name>
<evidence type="ECO:0000313" key="3">
    <source>
        <dbReference type="Proteomes" id="UP000245060"/>
    </source>
</evidence>
<organism evidence="2 3">
    <name type="scientific">Mycobacterium montefiorense</name>
    <dbReference type="NCBI Taxonomy" id="154654"/>
    <lineage>
        <taxon>Bacteria</taxon>
        <taxon>Bacillati</taxon>
        <taxon>Actinomycetota</taxon>
        <taxon>Actinomycetes</taxon>
        <taxon>Mycobacteriales</taxon>
        <taxon>Mycobacteriaceae</taxon>
        <taxon>Mycobacterium</taxon>
        <taxon>Mycobacterium simiae complex</taxon>
    </lineage>
</organism>
<gene>
    <name evidence="2" type="ORF">MmonteBS_08960</name>
</gene>
<sequence length="166" mass="17820">MHGAAHQAPQVFQVAVHRHVRDRAVGRTKFRFAMRDNVTVVPTERRTTRSGSLVVSTREVTMLDIATDITRAGGLNNAATVLVELADEGFDSAALVELSALFPAAAGRRIGWILKNVGKRDGLEPLHAVVAARPAAASQLSPTGPTTGNTDHRWALRLNAEVEADI</sequence>
<dbReference type="EMBL" id="BFCH01000007">
    <property type="protein sequence ID" value="GBG36524.1"/>
    <property type="molecule type" value="Genomic_DNA"/>
</dbReference>
<proteinExistence type="predicted"/>
<reference evidence="3" key="1">
    <citation type="submission" date="2018-04" db="EMBL/GenBank/DDBJ databases">
        <title>Draft genome sequence of Mycobacterium montefiorense isolated from Japanese black salamander.</title>
        <authorList>
            <person name="Fukano H."/>
            <person name="Yoshida M."/>
            <person name="Shimizu A."/>
            <person name="Iwao H."/>
            <person name="Kurata O."/>
            <person name="Katayama Y."/>
            <person name="Omatsu T."/>
            <person name="Mizutani T."/>
            <person name="Wada S."/>
            <person name="Hoshino Y."/>
        </authorList>
    </citation>
    <scope>NUCLEOTIDE SEQUENCE [LARGE SCALE GENOMIC DNA]</scope>
    <source>
        <strain evidence="3">BS</strain>
    </source>
</reference>
<dbReference type="InterPro" id="IPR018547">
    <property type="entry name" value="AbiEi_C"/>
</dbReference>
<feature type="domain" description="AbiEi antitoxin C-terminal" evidence="1">
    <location>
        <begin position="2"/>
        <end position="115"/>
    </location>
</feature>
<comment type="caution">
    <text evidence="2">The sequence shown here is derived from an EMBL/GenBank/DDBJ whole genome shotgun (WGS) entry which is preliminary data.</text>
</comment>
<accession>A0ABQ0NI71</accession>
<keyword evidence="3" id="KW-1185">Reference proteome</keyword>